<name>A0ABV2QQD2_9MICO</name>
<evidence type="ECO:0000313" key="3">
    <source>
        <dbReference type="Proteomes" id="UP001549257"/>
    </source>
</evidence>
<accession>A0ABV2QQD2</accession>
<reference evidence="2 3" key="1">
    <citation type="submission" date="2024-06" db="EMBL/GenBank/DDBJ databases">
        <title>Sorghum-associated microbial communities from plants grown in Nebraska, USA.</title>
        <authorList>
            <person name="Schachtman D."/>
        </authorList>
    </citation>
    <scope>NUCLEOTIDE SEQUENCE [LARGE SCALE GENOMIC DNA]</scope>
    <source>
        <strain evidence="2 3">2857</strain>
    </source>
</reference>
<protein>
    <submittedName>
        <fullName evidence="2">Uncharacterized protein</fullName>
    </submittedName>
</protein>
<sequence length="62" mass="6834">MRFVSHAEWDLLKRHTAAHLHDHATAHRDSATPSSASADKAPPKEVTEPHYFSGNFPGQTGE</sequence>
<organism evidence="2 3">
    <name type="scientific">Conyzicola nivalis</name>
    <dbReference type="NCBI Taxonomy" id="1477021"/>
    <lineage>
        <taxon>Bacteria</taxon>
        <taxon>Bacillati</taxon>
        <taxon>Actinomycetota</taxon>
        <taxon>Actinomycetes</taxon>
        <taxon>Micrococcales</taxon>
        <taxon>Microbacteriaceae</taxon>
        <taxon>Conyzicola</taxon>
    </lineage>
</organism>
<feature type="region of interest" description="Disordered" evidence="1">
    <location>
        <begin position="20"/>
        <end position="62"/>
    </location>
</feature>
<dbReference type="EMBL" id="JBEPSJ010000003">
    <property type="protein sequence ID" value="MET4583177.1"/>
    <property type="molecule type" value="Genomic_DNA"/>
</dbReference>
<evidence type="ECO:0000256" key="1">
    <source>
        <dbReference type="SAM" id="MobiDB-lite"/>
    </source>
</evidence>
<evidence type="ECO:0000313" key="2">
    <source>
        <dbReference type="EMBL" id="MET4583177.1"/>
    </source>
</evidence>
<gene>
    <name evidence="2" type="ORF">ABIE21_002696</name>
</gene>
<keyword evidence="3" id="KW-1185">Reference proteome</keyword>
<comment type="caution">
    <text evidence="2">The sequence shown here is derived from an EMBL/GenBank/DDBJ whole genome shotgun (WGS) entry which is preliminary data.</text>
</comment>
<feature type="compositionally biased region" description="Basic and acidic residues" evidence="1">
    <location>
        <begin position="20"/>
        <end position="30"/>
    </location>
</feature>
<proteinExistence type="predicted"/>
<dbReference type="Proteomes" id="UP001549257">
    <property type="component" value="Unassembled WGS sequence"/>
</dbReference>